<evidence type="ECO:0000256" key="2">
    <source>
        <dbReference type="ARBA" id="ARBA00008921"/>
    </source>
</evidence>
<dbReference type="Proteomes" id="UP000237246">
    <property type="component" value="Unassembled WGS sequence"/>
</dbReference>
<proteinExistence type="inferred from homology"/>
<dbReference type="OrthoDB" id="9897281at2759"/>
<protein>
    <recommendedName>
        <fullName evidence="10">Fibronectin type-III domain-containing protein</fullName>
    </recommendedName>
</protein>
<reference evidence="11 12" key="1">
    <citation type="submission" date="2018-01" db="EMBL/GenBank/DDBJ databases">
        <title>Comparison of the Chinese Bamboo Partridge and Red Junglefowl genome sequences highlights the importance of demography in genome evolution.</title>
        <authorList>
            <person name="Tiley G.P."/>
            <person name="Kimball R.T."/>
            <person name="Braun E.L."/>
            <person name="Burleigh J.G."/>
        </authorList>
    </citation>
    <scope>NUCLEOTIDE SEQUENCE [LARGE SCALE GENOMIC DNA]</scope>
    <source>
        <strain evidence="11">RTK389</strain>
        <tissue evidence="11">Blood</tissue>
    </source>
</reference>
<evidence type="ECO:0000256" key="1">
    <source>
        <dbReference type="ARBA" id="ARBA00004479"/>
    </source>
</evidence>
<dbReference type="InterPro" id="IPR013783">
    <property type="entry name" value="Ig-like_fold"/>
</dbReference>
<evidence type="ECO:0000256" key="5">
    <source>
        <dbReference type="ARBA" id="ARBA00022737"/>
    </source>
</evidence>
<dbReference type="PANTHER" id="PTHR48423">
    <property type="entry name" value="INTERLEUKIN-27 RECEPTOR SUBUNIT ALPHA"/>
    <property type="match status" value="1"/>
</dbReference>
<dbReference type="Gene3D" id="2.60.40.10">
    <property type="entry name" value="Immunoglobulins"/>
    <property type="match status" value="2"/>
</dbReference>
<gene>
    <name evidence="11" type="ORF">CIB84_011673</name>
</gene>
<name>A0A2P4SKD3_BAMTH</name>
<dbReference type="InterPro" id="IPR052672">
    <property type="entry name" value="Type1_Cytokine_Rcpt_Type2"/>
</dbReference>
<comment type="subcellular location">
    <subcellularLocation>
        <location evidence="1">Membrane</location>
        <topology evidence="1">Single-pass type I membrane protein</topology>
    </subcellularLocation>
</comment>
<dbReference type="PANTHER" id="PTHR48423:SF2">
    <property type="entry name" value="INTERLEUKIN-12 RECEPTOR SUBUNIT BETA-2"/>
    <property type="match status" value="1"/>
</dbReference>
<evidence type="ECO:0000256" key="6">
    <source>
        <dbReference type="ARBA" id="ARBA00022989"/>
    </source>
</evidence>
<dbReference type="SUPFAM" id="SSF49265">
    <property type="entry name" value="Fibronectin type III"/>
    <property type="match status" value="1"/>
</dbReference>
<keyword evidence="3" id="KW-0812">Transmembrane</keyword>
<keyword evidence="8" id="KW-0675">Receptor</keyword>
<comment type="caution">
    <text evidence="11">The sequence shown here is derived from an EMBL/GenBank/DDBJ whole genome shotgun (WGS) entry which is preliminary data.</text>
</comment>
<keyword evidence="5" id="KW-0677">Repeat</keyword>
<evidence type="ECO:0000313" key="12">
    <source>
        <dbReference type="Proteomes" id="UP000237246"/>
    </source>
</evidence>
<evidence type="ECO:0000256" key="4">
    <source>
        <dbReference type="ARBA" id="ARBA00022729"/>
    </source>
</evidence>
<accession>A0A2P4SKD3</accession>
<evidence type="ECO:0000256" key="9">
    <source>
        <dbReference type="ARBA" id="ARBA00023180"/>
    </source>
</evidence>
<keyword evidence="9" id="KW-0325">Glycoprotein</keyword>
<evidence type="ECO:0000256" key="7">
    <source>
        <dbReference type="ARBA" id="ARBA00023136"/>
    </source>
</evidence>
<dbReference type="GO" id="GO:0005886">
    <property type="term" value="C:plasma membrane"/>
    <property type="evidence" value="ECO:0007669"/>
    <property type="project" value="UniProtKB-ARBA"/>
</dbReference>
<evidence type="ECO:0000256" key="8">
    <source>
        <dbReference type="ARBA" id="ARBA00023170"/>
    </source>
</evidence>
<comment type="similarity">
    <text evidence="2">Belongs to the type I cytokine receptor family. Type 2 subfamily.</text>
</comment>
<dbReference type="AlphaFoldDB" id="A0A2P4SKD3"/>
<dbReference type="PROSITE" id="PS50853">
    <property type="entry name" value="FN3"/>
    <property type="match status" value="1"/>
</dbReference>
<dbReference type="InterPro" id="IPR003961">
    <property type="entry name" value="FN3_dom"/>
</dbReference>
<evidence type="ECO:0000259" key="10">
    <source>
        <dbReference type="PROSITE" id="PS50853"/>
    </source>
</evidence>
<dbReference type="EMBL" id="PPHD01040127">
    <property type="protein sequence ID" value="POI24577.1"/>
    <property type="molecule type" value="Genomic_DNA"/>
</dbReference>
<evidence type="ECO:0000256" key="3">
    <source>
        <dbReference type="ARBA" id="ARBA00022692"/>
    </source>
</evidence>
<keyword evidence="12" id="KW-1185">Reference proteome</keyword>
<evidence type="ECO:0000313" key="11">
    <source>
        <dbReference type="EMBL" id="POI24577.1"/>
    </source>
</evidence>
<organism evidence="11 12">
    <name type="scientific">Bambusicola thoracicus</name>
    <name type="common">Chinese bamboo-partridge</name>
    <name type="synonym">Perdix thoracica</name>
    <dbReference type="NCBI Taxonomy" id="9083"/>
    <lineage>
        <taxon>Eukaryota</taxon>
        <taxon>Metazoa</taxon>
        <taxon>Chordata</taxon>
        <taxon>Craniata</taxon>
        <taxon>Vertebrata</taxon>
        <taxon>Euteleostomi</taxon>
        <taxon>Archelosauria</taxon>
        <taxon>Archosauria</taxon>
        <taxon>Dinosauria</taxon>
        <taxon>Saurischia</taxon>
        <taxon>Theropoda</taxon>
        <taxon>Coelurosauria</taxon>
        <taxon>Aves</taxon>
        <taxon>Neognathae</taxon>
        <taxon>Galloanserae</taxon>
        <taxon>Galliformes</taxon>
        <taxon>Phasianidae</taxon>
        <taxon>Perdicinae</taxon>
        <taxon>Bambusicola</taxon>
    </lineage>
</organism>
<sequence>MGSNVSITCVSALDCPWASLSILLNLTAPKVPPRPLNRSAAQLQLHGFHLPFSIITCLARCPNSYWNEVVCGTELWAGLVPAVPLAESAETTAESPPTTTIRWRQQTELQDVRCEERHKAVGAAEWHVTALDGAVQLGHQLQSATRYVFQARCRLSAAGSPWSAWGLPFTYSTPEAAPAAAPDVWRRLGRLFPNGSHEVTVLIKVPMPLPLFAAFPSPLAVDVQRENQSTISVAWQHPRHNGTPPLWFIVEWVRTAPYSREEEFFWKKVPGQDSHTYIQGKISQESFSHWV</sequence>
<keyword evidence="7" id="KW-0472">Membrane</keyword>
<dbReference type="InterPro" id="IPR036116">
    <property type="entry name" value="FN3_sf"/>
</dbReference>
<keyword evidence="4" id="KW-0732">Signal</keyword>
<feature type="domain" description="Fibronectin type-III" evidence="10">
    <location>
        <begin position="217"/>
        <end position="291"/>
    </location>
</feature>
<keyword evidence="6" id="KW-1133">Transmembrane helix</keyword>